<evidence type="ECO:0000313" key="2">
    <source>
        <dbReference type="EMBL" id="KAL0563120.1"/>
    </source>
</evidence>
<gene>
    <name evidence="2" type="ORF">V5O48_018956</name>
</gene>
<sequence length="97" mass="11176">MNIKRLEMTLSYQPVLTDPSLNKQDRLKARFYPSSLILLILWVIFTVILLWLLEEAVRLGPEDVDPLNHRTLATLASTLRTLFTQAHVPITGMYLAR</sequence>
<name>A0ABR3EJV1_9AGAR</name>
<keyword evidence="1" id="KW-0472">Membrane</keyword>
<accession>A0ABR3EJV1</accession>
<keyword evidence="1" id="KW-0812">Transmembrane</keyword>
<comment type="caution">
    <text evidence="2">The sequence shown here is derived from an EMBL/GenBank/DDBJ whole genome shotgun (WGS) entry which is preliminary data.</text>
</comment>
<feature type="non-terminal residue" evidence="2">
    <location>
        <position position="97"/>
    </location>
</feature>
<protein>
    <submittedName>
        <fullName evidence="2">Uncharacterized protein</fullName>
    </submittedName>
</protein>
<organism evidence="2 3">
    <name type="scientific">Marasmius crinis-equi</name>
    <dbReference type="NCBI Taxonomy" id="585013"/>
    <lineage>
        <taxon>Eukaryota</taxon>
        <taxon>Fungi</taxon>
        <taxon>Dikarya</taxon>
        <taxon>Basidiomycota</taxon>
        <taxon>Agaricomycotina</taxon>
        <taxon>Agaricomycetes</taxon>
        <taxon>Agaricomycetidae</taxon>
        <taxon>Agaricales</taxon>
        <taxon>Marasmiineae</taxon>
        <taxon>Marasmiaceae</taxon>
        <taxon>Marasmius</taxon>
    </lineage>
</organism>
<reference evidence="2 3" key="1">
    <citation type="submission" date="2024-02" db="EMBL/GenBank/DDBJ databases">
        <title>A draft genome for the cacao thread blight pathogen Marasmius crinis-equi.</title>
        <authorList>
            <person name="Cohen S.P."/>
            <person name="Baruah I.K."/>
            <person name="Amoako-Attah I."/>
            <person name="Bukari Y."/>
            <person name="Meinhardt L.W."/>
            <person name="Bailey B.A."/>
        </authorList>
    </citation>
    <scope>NUCLEOTIDE SEQUENCE [LARGE SCALE GENOMIC DNA]</scope>
    <source>
        <strain evidence="2 3">GH-76</strain>
    </source>
</reference>
<evidence type="ECO:0000313" key="3">
    <source>
        <dbReference type="Proteomes" id="UP001465976"/>
    </source>
</evidence>
<proteinExistence type="predicted"/>
<dbReference type="Proteomes" id="UP001465976">
    <property type="component" value="Unassembled WGS sequence"/>
</dbReference>
<keyword evidence="3" id="KW-1185">Reference proteome</keyword>
<evidence type="ECO:0000256" key="1">
    <source>
        <dbReference type="SAM" id="Phobius"/>
    </source>
</evidence>
<dbReference type="EMBL" id="JBAHYK010003914">
    <property type="protein sequence ID" value="KAL0563120.1"/>
    <property type="molecule type" value="Genomic_DNA"/>
</dbReference>
<keyword evidence="1" id="KW-1133">Transmembrane helix</keyword>
<feature type="transmembrane region" description="Helical" evidence="1">
    <location>
        <begin position="31"/>
        <end position="53"/>
    </location>
</feature>